<comment type="caution">
    <text evidence="1">The sequence shown here is derived from an EMBL/GenBank/DDBJ whole genome shotgun (WGS) entry which is preliminary data.</text>
</comment>
<protein>
    <submittedName>
        <fullName evidence="1">Uncharacterized protein</fullName>
    </submittedName>
</protein>
<gene>
    <name evidence="1" type="ORF">Slati_3196100</name>
</gene>
<evidence type="ECO:0000313" key="1">
    <source>
        <dbReference type="EMBL" id="KAL0421732.1"/>
    </source>
</evidence>
<organism evidence="1">
    <name type="scientific">Sesamum latifolium</name>
    <dbReference type="NCBI Taxonomy" id="2727402"/>
    <lineage>
        <taxon>Eukaryota</taxon>
        <taxon>Viridiplantae</taxon>
        <taxon>Streptophyta</taxon>
        <taxon>Embryophyta</taxon>
        <taxon>Tracheophyta</taxon>
        <taxon>Spermatophyta</taxon>
        <taxon>Magnoliopsida</taxon>
        <taxon>eudicotyledons</taxon>
        <taxon>Gunneridae</taxon>
        <taxon>Pentapetalae</taxon>
        <taxon>asterids</taxon>
        <taxon>lamiids</taxon>
        <taxon>Lamiales</taxon>
        <taxon>Pedaliaceae</taxon>
        <taxon>Sesamum</taxon>
    </lineage>
</organism>
<dbReference type="AlphaFoldDB" id="A0AAW2UXV5"/>
<sequence>MAYATLISLKQTIERLLSSSQIPNLPPCPKTIQFAYEEVKSLQELFTSEDNNISKRVNAWERQIIEAAFRLEDVLESAHVSNLFLPRSETLHGDDEMISFWRGVNEEIHFFTETVKKIKDQLSNSSLPEEDDAVVLSTMDHVGGKKPTMFGLDNELSKLKDLLVRDESPSLVIQL</sequence>
<proteinExistence type="predicted"/>
<reference evidence="1" key="1">
    <citation type="submission" date="2020-06" db="EMBL/GenBank/DDBJ databases">
        <authorList>
            <person name="Li T."/>
            <person name="Hu X."/>
            <person name="Zhang T."/>
            <person name="Song X."/>
            <person name="Zhang H."/>
            <person name="Dai N."/>
            <person name="Sheng W."/>
            <person name="Hou X."/>
            <person name="Wei L."/>
        </authorList>
    </citation>
    <scope>NUCLEOTIDE SEQUENCE</scope>
    <source>
        <strain evidence="1">KEN1</strain>
        <tissue evidence="1">Leaf</tissue>
    </source>
</reference>
<dbReference type="Gene3D" id="1.20.5.4130">
    <property type="match status" value="1"/>
</dbReference>
<reference evidence="1" key="2">
    <citation type="journal article" date="2024" name="Plant">
        <title>Genomic evolution and insights into agronomic trait innovations of Sesamum species.</title>
        <authorList>
            <person name="Miao H."/>
            <person name="Wang L."/>
            <person name="Qu L."/>
            <person name="Liu H."/>
            <person name="Sun Y."/>
            <person name="Le M."/>
            <person name="Wang Q."/>
            <person name="Wei S."/>
            <person name="Zheng Y."/>
            <person name="Lin W."/>
            <person name="Duan Y."/>
            <person name="Cao H."/>
            <person name="Xiong S."/>
            <person name="Wang X."/>
            <person name="Wei L."/>
            <person name="Li C."/>
            <person name="Ma Q."/>
            <person name="Ju M."/>
            <person name="Zhao R."/>
            <person name="Li G."/>
            <person name="Mu C."/>
            <person name="Tian Q."/>
            <person name="Mei H."/>
            <person name="Zhang T."/>
            <person name="Gao T."/>
            <person name="Zhang H."/>
        </authorList>
    </citation>
    <scope>NUCLEOTIDE SEQUENCE</scope>
    <source>
        <strain evidence="1">KEN1</strain>
    </source>
</reference>
<name>A0AAW2UXV5_9LAMI</name>
<dbReference type="EMBL" id="JACGWN010000011">
    <property type="protein sequence ID" value="KAL0421732.1"/>
    <property type="molecule type" value="Genomic_DNA"/>
</dbReference>
<accession>A0AAW2UXV5</accession>